<evidence type="ECO:0000313" key="2">
    <source>
        <dbReference type="EMBL" id="SEV80641.1"/>
    </source>
</evidence>
<name>A0A1I0LXW8_9EURY</name>
<evidence type="ECO:0000256" key="1">
    <source>
        <dbReference type="SAM" id="MobiDB-lite"/>
    </source>
</evidence>
<evidence type="ECO:0008006" key="4">
    <source>
        <dbReference type="Google" id="ProtNLM"/>
    </source>
</evidence>
<dbReference type="OrthoDB" id="285635at2157"/>
<protein>
    <recommendedName>
        <fullName evidence="4">Winged helix-turn-helix</fullName>
    </recommendedName>
</protein>
<accession>A0A1I0LXW8</accession>
<organism evidence="2 3">
    <name type="scientific">Natrinema salifodinae</name>
    <dbReference type="NCBI Taxonomy" id="1202768"/>
    <lineage>
        <taxon>Archaea</taxon>
        <taxon>Methanobacteriati</taxon>
        <taxon>Methanobacteriota</taxon>
        <taxon>Stenosarchaea group</taxon>
        <taxon>Halobacteria</taxon>
        <taxon>Halobacteriales</taxon>
        <taxon>Natrialbaceae</taxon>
        <taxon>Natrinema</taxon>
    </lineage>
</organism>
<keyword evidence="3" id="KW-1185">Reference proteome</keyword>
<dbReference type="InterPro" id="IPR036388">
    <property type="entry name" value="WH-like_DNA-bd_sf"/>
</dbReference>
<feature type="region of interest" description="Disordered" evidence="1">
    <location>
        <begin position="1"/>
        <end position="30"/>
    </location>
</feature>
<reference evidence="3" key="1">
    <citation type="submission" date="2016-10" db="EMBL/GenBank/DDBJ databases">
        <authorList>
            <person name="Varghese N."/>
        </authorList>
    </citation>
    <scope>NUCLEOTIDE SEQUENCE [LARGE SCALE GENOMIC DNA]</scope>
    <source>
        <strain evidence="3">CGMCC 1.12284</strain>
    </source>
</reference>
<dbReference type="Gene3D" id="1.10.10.10">
    <property type="entry name" value="Winged helix-like DNA-binding domain superfamily/Winged helix DNA-binding domain"/>
    <property type="match status" value="1"/>
</dbReference>
<dbReference type="AlphaFoldDB" id="A0A1I0LXW8"/>
<proteinExistence type="predicted"/>
<dbReference type="EMBL" id="FOIS01000001">
    <property type="protein sequence ID" value="SEV80641.1"/>
    <property type="molecule type" value="Genomic_DNA"/>
</dbReference>
<dbReference type="eggNOG" id="arCOG03924">
    <property type="taxonomic scope" value="Archaea"/>
</dbReference>
<evidence type="ECO:0000313" key="3">
    <source>
        <dbReference type="Proteomes" id="UP000183275"/>
    </source>
</evidence>
<dbReference type="RefSeq" id="WP_049990208.1">
    <property type="nucleotide sequence ID" value="NZ_FOIS01000001.1"/>
</dbReference>
<dbReference type="Proteomes" id="UP000183275">
    <property type="component" value="Unassembled WGS sequence"/>
</dbReference>
<sequence length="111" mass="12662">MDDEPADSDRDAGAEANADSEPETDAEWMQPADRPILELMQDDDVFEPSHIDEERICRGPHAAYRCRELTKYGLLERLMPGMYDITELGEQYLAGELDPSELEPDESINFR</sequence>
<gene>
    <name evidence="2" type="ORF">SAMN05216285_0136</name>
</gene>